<gene>
    <name evidence="1" type="ORF">soil367_11380</name>
</gene>
<dbReference type="Proteomes" id="UP000298049">
    <property type="component" value="Chromosome"/>
</dbReference>
<reference evidence="1 2" key="1">
    <citation type="submission" date="2018-07" db="EMBL/GenBank/DDBJ databases">
        <title>Marsedoiliclastica nanhaica gen. nov. sp. nov., a novel marine hydrocarbonoclastic bacterium isolated from an in-situ enriched hydrocarbon-degrading consortium in deep-sea sediment.</title>
        <authorList>
            <person name="Dong C."/>
            <person name="Ma T."/>
            <person name="Liu R."/>
            <person name="Shao Z."/>
        </authorList>
    </citation>
    <scope>NUCLEOTIDE SEQUENCE [LARGE SCALE GENOMIC DNA]</scope>
    <source>
        <strain evidence="2">soil36-7</strain>
    </source>
</reference>
<dbReference type="AlphaFoldDB" id="A0A4P7XHH1"/>
<evidence type="ECO:0000313" key="2">
    <source>
        <dbReference type="Proteomes" id="UP000298049"/>
    </source>
</evidence>
<sequence>MSENALNLTAKEIHRIDVEAGGPGFMDPEYGKVGTAHGMRSAFKDYATEMGQVEDYVSELALSHLDSSSARAAYKRGQLLPKRRRLMNSFEKFVQREMKSENR</sequence>
<dbReference type="RefSeq" id="WP_136549209.1">
    <property type="nucleotide sequence ID" value="NZ_CP031093.1"/>
</dbReference>
<proteinExistence type="predicted"/>
<dbReference type="KEGG" id="hmi:soil367_11380"/>
<evidence type="ECO:0008006" key="3">
    <source>
        <dbReference type="Google" id="ProtNLM"/>
    </source>
</evidence>
<name>A0A4P7XHH1_9ALTE</name>
<dbReference type="OrthoDB" id="9795573at2"/>
<dbReference type="EMBL" id="CP031093">
    <property type="protein sequence ID" value="QCF26489.1"/>
    <property type="molecule type" value="Genomic_DNA"/>
</dbReference>
<accession>A0A4P7XHH1</accession>
<protein>
    <recommendedName>
        <fullName evidence="3">Integrase</fullName>
    </recommendedName>
</protein>
<organism evidence="1 2">
    <name type="scientific">Hydrocarboniclastica marina</name>
    <dbReference type="NCBI Taxonomy" id="2259620"/>
    <lineage>
        <taxon>Bacteria</taxon>
        <taxon>Pseudomonadati</taxon>
        <taxon>Pseudomonadota</taxon>
        <taxon>Gammaproteobacteria</taxon>
        <taxon>Alteromonadales</taxon>
        <taxon>Alteromonadaceae</taxon>
        <taxon>Hydrocarboniclastica</taxon>
    </lineage>
</organism>
<evidence type="ECO:0000313" key="1">
    <source>
        <dbReference type="EMBL" id="QCF26489.1"/>
    </source>
</evidence>
<keyword evidence="2" id="KW-1185">Reference proteome</keyword>